<evidence type="ECO:0000256" key="15">
    <source>
        <dbReference type="SAM" id="MobiDB-lite"/>
    </source>
</evidence>
<dbReference type="GO" id="GO:0035721">
    <property type="term" value="P:intraciliary retrograde transport"/>
    <property type="evidence" value="ECO:0007669"/>
    <property type="project" value="InterPro"/>
</dbReference>
<keyword evidence="11" id="KW-0969">Cilium</keyword>
<evidence type="ECO:0000256" key="9">
    <source>
        <dbReference type="ARBA" id="ARBA00022794"/>
    </source>
</evidence>
<dbReference type="Gene3D" id="3.40.50.300">
    <property type="entry name" value="P-loop containing nucleotide triphosphate hydrolases"/>
    <property type="match status" value="1"/>
</dbReference>
<organism evidence="16 17">
    <name type="scientific">Dictyocaulus viviparus</name>
    <name type="common">Bovine lungworm</name>
    <dbReference type="NCBI Taxonomy" id="29172"/>
    <lineage>
        <taxon>Eukaryota</taxon>
        <taxon>Metazoa</taxon>
        <taxon>Ecdysozoa</taxon>
        <taxon>Nematoda</taxon>
        <taxon>Chromadorea</taxon>
        <taxon>Rhabditida</taxon>
        <taxon>Rhabditina</taxon>
        <taxon>Rhabditomorpha</taxon>
        <taxon>Strongyloidea</taxon>
        <taxon>Metastrongylidae</taxon>
        <taxon>Dictyocaulus</taxon>
    </lineage>
</organism>
<comment type="similarity">
    <text evidence="4">Belongs to the dynein light intermediate chain family.</text>
</comment>
<keyword evidence="8" id="KW-0493">Microtubule</keyword>
<dbReference type="InterPro" id="IPR027417">
    <property type="entry name" value="P-loop_NTPase"/>
</dbReference>
<dbReference type="GO" id="GO:0005930">
    <property type="term" value="C:axoneme"/>
    <property type="evidence" value="ECO:0007669"/>
    <property type="project" value="UniProtKB-SubCell"/>
</dbReference>
<reference evidence="16 17" key="1">
    <citation type="submission" date="2013-11" db="EMBL/GenBank/DDBJ databases">
        <title>Draft genome of the bovine lungworm Dictyocaulus viviparus.</title>
        <authorList>
            <person name="Mitreva M."/>
        </authorList>
    </citation>
    <scope>NUCLEOTIDE SEQUENCE [LARGE SCALE GENOMIC DNA]</scope>
    <source>
        <strain evidence="16 17">HannoverDv2000</strain>
    </source>
</reference>
<evidence type="ECO:0000256" key="1">
    <source>
        <dbReference type="ARBA" id="ARBA00004120"/>
    </source>
</evidence>
<feature type="compositionally biased region" description="Basic and acidic residues" evidence="15">
    <location>
        <begin position="24"/>
        <end position="36"/>
    </location>
</feature>
<keyword evidence="12" id="KW-0505">Motor protein</keyword>
<dbReference type="CDD" id="cd00882">
    <property type="entry name" value="Ras_like_GTPase"/>
    <property type="match status" value="1"/>
</dbReference>
<evidence type="ECO:0000256" key="2">
    <source>
        <dbReference type="ARBA" id="ARBA00004300"/>
    </source>
</evidence>
<dbReference type="Proteomes" id="UP000053766">
    <property type="component" value="Unassembled WGS sequence"/>
</dbReference>
<gene>
    <name evidence="16" type="ORF">DICVIV_06569</name>
</gene>
<evidence type="ECO:0000256" key="12">
    <source>
        <dbReference type="ARBA" id="ARBA00023175"/>
    </source>
</evidence>
<evidence type="ECO:0000256" key="13">
    <source>
        <dbReference type="ARBA" id="ARBA00023212"/>
    </source>
</evidence>
<evidence type="ECO:0000256" key="10">
    <source>
        <dbReference type="ARBA" id="ARBA00023017"/>
    </source>
</evidence>
<dbReference type="SUPFAM" id="SSF52540">
    <property type="entry name" value="P-loop containing nucleoside triphosphate hydrolases"/>
    <property type="match status" value="1"/>
</dbReference>
<proteinExistence type="inferred from homology"/>
<dbReference type="AlphaFoldDB" id="A0A0D8XUD5"/>
<keyword evidence="9" id="KW-0970">Cilium biogenesis/degradation</keyword>
<keyword evidence="10" id="KW-0243">Dynein</keyword>
<dbReference type="PANTHER" id="PTHR13236">
    <property type="entry name" value="DYNEIN 2 LIGHT INTERMEDIATE CHAIN, ISOFORM 2"/>
    <property type="match status" value="1"/>
</dbReference>
<dbReference type="STRING" id="29172.A0A0D8XUD5"/>
<sequence length="175" mass="20179">MDIWSLVKKKLAENAERTTNMENNEEKKQDQNDTSRRRATHIIVCGNSQSGKSTLINKFLDKNEEHKETVALEYTYARRTRGNNKDICHIWELGGGTSVTQLLAIPFTEENIERASFVIALDLTRPNELWITMEKLVTEAQRYIKTVIKNLDQNKQAAIKNKRSYMNQKPAIIAL</sequence>
<keyword evidence="17" id="KW-1185">Reference proteome</keyword>
<evidence type="ECO:0000256" key="11">
    <source>
        <dbReference type="ARBA" id="ARBA00023069"/>
    </source>
</evidence>
<feature type="region of interest" description="Disordered" evidence="15">
    <location>
        <begin position="15"/>
        <end position="37"/>
    </location>
</feature>
<reference evidence="17" key="2">
    <citation type="journal article" date="2016" name="Sci. Rep.">
        <title>Dictyocaulus viviparus genome, variome and transcriptome elucidate lungworm biology and support future intervention.</title>
        <authorList>
            <person name="McNulty S.N."/>
            <person name="Strube C."/>
            <person name="Rosa B.A."/>
            <person name="Martin J.C."/>
            <person name="Tyagi R."/>
            <person name="Choi Y.J."/>
            <person name="Wang Q."/>
            <person name="Hallsworth Pepin K."/>
            <person name="Zhang X."/>
            <person name="Ozersky P."/>
            <person name="Wilson R.K."/>
            <person name="Sternberg P.W."/>
            <person name="Gasser R.B."/>
            <person name="Mitreva M."/>
        </authorList>
    </citation>
    <scope>NUCLEOTIDE SEQUENCE [LARGE SCALE GENOMIC DNA]</scope>
    <source>
        <strain evidence="17">HannoverDv2000</strain>
    </source>
</reference>
<keyword evidence="14" id="KW-0966">Cell projection</keyword>
<evidence type="ECO:0000256" key="3">
    <source>
        <dbReference type="ARBA" id="ARBA00004430"/>
    </source>
</evidence>
<dbReference type="GO" id="GO:0005813">
    <property type="term" value="C:centrosome"/>
    <property type="evidence" value="ECO:0007669"/>
    <property type="project" value="UniProtKB-SubCell"/>
</dbReference>
<evidence type="ECO:0000256" key="7">
    <source>
        <dbReference type="ARBA" id="ARBA00022490"/>
    </source>
</evidence>
<keyword evidence="6" id="KW-0217">Developmental protein</keyword>
<dbReference type="GO" id="GO:0005874">
    <property type="term" value="C:microtubule"/>
    <property type="evidence" value="ECO:0007669"/>
    <property type="project" value="UniProtKB-KW"/>
</dbReference>
<evidence type="ECO:0000256" key="14">
    <source>
        <dbReference type="ARBA" id="ARBA00023273"/>
    </source>
</evidence>
<keyword evidence="7" id="KW-0963">Cytoplasm</keyword>
<comment type="subcellular location">
    <subcellularLocation>
        <location evidence="3">Cytoplasm</location>
        <location evidence="3">Cytoskeleton</location>
        <location evidence="3">Cilium axoneme</location>
    </subcellularLocation>
    <subcellularLocation>
        <location evidence="1">Cytoplasm</location>
        <location evidence="1">Cytoskeleton</location>
        <location evidence="1">Cilium basal body</location>
    </subcellularLocation>
    <subcellularLocation>
        <location evidence="2">Cytoplasm</location>
        <location evidence="2">Cytoskeleton</location>
        <location evidence="2">Microtubule organizing center</location>
        <location evidence="2">Centrosome</location>
    </subcellularLocation>
</comment>
<evidence type="ECO:0000256" key="6">
    <source>
        <dbReference type="ARBA" id="ARBA00022473"/>
    </source>
</evidence>
<evidence type="ECO:0000256" key="8">
    <source>
        <dbReference type="ARBA" id="ARBA00022701"/>
    </source>
</evidence>
<dbReference type="GO" id="GO:0035735">
    <property type="term" value="P:intraciliary transport involved in cilium assembly"/>
    <property type="evidence" value="ECO:0007669"/>
    <property type="project" value="InterPro"/>
</dbReference>
<protein>
    <recommendedName>
        <fullName evidence="5">Cytoplasmic dynein 2 light intermediate chain 1</fullName>
    </recommendedName>
</protein>
<dbReference type="EMBL" id="KN716311">
    <property type="protein sequence ID" value="KJH47364.1"/>
    <property type="molecule type" value="Genomic_DNA"/>
</dbReference>
<name>A0A0D8XUD5_DICVI</name>
<dbReference type="GO" id="GO:0005868">
    <property type="term" value="C:cytoplasmic dynein complex"/>
    <property type="evidence" value="ECO:0007669"/>
    <property type="project" value="InterPro"/>
</dbReference>
<evidence type="ECO:0000313" key="17">
    <source>
        <dbReference type="Proteomes" id="UP000053766"/>
    </source>
</evidence>
<dbReference type="GO" id="GO:0045504">
    <property type="term" value="F:dynein heavy chain binding"/>
    <property type="evidence" value="ECO:0007669"/>
    <property type="project" value="TreeGrafter"/>
</dbReference>
<keyword evidence="13" id="KW-0206">Cytoskeleton</keyword>
<evidence type="ECO:0000256" key="5">
    <source>
        <dbReference type="ARBA" id="ARBA00018863"/>
    </source>
</evidence>
<dbReference type="OrthoDB" id="10263060at2759"/>
<dbReference type="InterPro" id="IPR040045">
    <property type="entry name" value="DYNC2LI1"/>
</dbReference>
<evidence type="ECO:0000313" key="16">
    <source>
        <dbReference type="EMBL" id="KJH47364.1"/>
    </source>
</evidence>
<accession>A0A0D8XUD5</accession>
<evidence type="ECO:0000256" key="4">
    <source>
        <dbReference type="ARBA" id="ARBA00006831"/>
    </source>
</evidence>
<dbReference type="GO" id="GO:0036064">
    <property type="term" value="C:ciliary basal body"/>
    <property type="evidence" value="ECO:0007669"/>
    <property type="project" value="TreeGrafter"/>
</dbReference>
<dbReference type="InterPro" id="IPR022780">
    <property type="entry name" value="Dynein_light_int_chain"/>
</dbReference>
<dbReference type="PANTHER" id="PTHR13236:SF0">
    <property type="entry name" value="CYTOPLASMIC DYNEIN 2 LIGHT INTERMEDIATE CHAIN 1"/>
    <property type="match status" value="1"/>
</dbReference>
<dbReference type="Pfam" id="PF05783">
    <property type="entry name" value="DLIC"/>
    <property type="match status" value="1"/>
</dbReference>